<feature type="domain" description="Flagellar motor switch protein FliG C-terminal" evidence="11">
    <location>
        <begin position="235"/>
        <end position="341"/>
    </location>
</feature>
<dbReference type="InterPro" id="IPR000090">
    <property type="entry name" value="Flg_Motor_Flig"/>
</dbReference>
<proteinExistence type="inferred from homology"/>
<evidence type="ECO:0000313" key="15">
    <source>
        <dbReference type="Proteomes" id="UP000007089"/>
    </source>
</evidence>
<evidence type="ECO:0000256" key="3">
    <source>
        <dbReference type="ARBA" id="ARBA00010299"/>
    </source>
</evidence>
<keyword evidence="14" id="KW-0969">Cilium</keyword>
<evidence type="ECO:0000256" key="1">
    <source>
        <dbReference type="ARBA" id="ARBA00004117"/>
    </source>
</evidence>
<evidence type="ECO:0000256" key="9">
    <source>
        <dbReference type="ARBA" id="ARBA00023143"/>
    </source>
</evidence>
<dbReference type="InterPro" id="IPR032779">
    <property type="entry name" value="FliG_M"/>
</dbReference>
<dbReference type="HOGENOM" id="CLU_047835_2_0_7"/>
<keyword evidence="9" id="KW-0975">Bacterial flagellum</keyword>
<keyword evidence="5" id="KW-1003">Cell membrane</keyword>
<dbReference type="InterPro" id="IPR028263">
    <property type="entry name" value="FliG_N"/>
</dbReference>
<comment type="subcellular location">
    <subcellularLocation>
        <location evidence="1">Bacterial flagellum basal body</location>
    </subcellularLocation>
    <subcellularLocation>
        <location evidence="2">Cell membrane</location>
        <topology evidence="2">Peripheral membrane protein</topology>
        <orientation evidence="2">Cytoplasmic side</orientation>
    </subcellularLocation>
</comment>
<dbReference type="PIRSF" id="PIRSF003161">
    <property type="entry name" value="FliG"/>
    <property type="match status" value="1"/>
</dbReference>
<evidence type="ECO:0000256" key="8">
    <source>
        <dbReference type="ARBA" id="ARBA00023136"/>
    </source>
</evidence>
<feature type="compositionally biased region" description="Pro residues" evidence="10">
    <location>
        <begin position="1"/>
        <end position="14"/>
    </location>
</feature>
<dbReference type="GO" id="GO:0005886">
    <property type="term" value="C:plasma membrane"/>
    <property type="evidence" value="ECO:0007669"/>
    <property type="project" value="UniProtKB-SubCell"/>
</dbReference>
<feature type="domain" description="Flagellar motor switch protein FliG N-terminal" evidence="13">
    <location>
        <begin position="23"/>
        <end position="110"/>
    </location>
</feature>
<keyword evidence="7" id="KW-0283">Flagellar rotation</keyword>
<keyword evidence="8" id="KW-0472">Membrane</keyword>
<evidence type="ECO:0000256" key="4">
    <source>
        <dbReference type="ARBA" id="ARBA00021870"/>
    </source>
</evidence>
<feature type="region of interest" description="Disordered" evidence="10">
    <location>
        <begin position="1"/>
        <end position="24"/>
    </location>
</feature>
<dbReference type="GO" id="GO:0009425">
    <property type="term" value="C:bacterial-type flagellum basal body"/>
    <property type="evidence" value="ECO:0007669"/>
    <property type="project" value="UniProtKB-SubCell"/>
</dbReference>
<dbReference type="Gene3D" id="1.10.220.30">
    <property type="match status" value="3"/>
</dbReference>
<gene>
    <name evidence="14" type="ordered locus">A2cp1_2560</name>
</gene>
<dbReference type="InterPro" id="IPR023087">
    <property type="entry name" value="Flg_Motor_Flig_C"/>
</dbReference>
<organism evidence="14 15">
    <name type="scientific">Anaeromyxobacter dehalogenans (strain ATCC BAA-258 / DSM 21875 / 2CP-1)</name>
    <dbReference type="NCBI Taxonomy" id="455488"/>
    <lineage>
        <taxon>Bacteria</taxon>
        <taxon>Pseudomonadati</taxon>
        <taxon>Myxococcota</taxon>
        <taxon>Myxococcia</taxon>
        <taxon>Myxococcales</taxon>
        <taxon>Cystobacterineae</taxon>
        <taxon>Anaeromyxobacteraceae</taxon>
        <taxon>Anaeromyxobacter</taxon>
    </lineage>
</organism>
<evidence type="ECO:0000259" key="11">
    <source>
        <dbReference type="Pfam" id="PF01706"/>
    </source>
</evidence>
<dbReference type="PANTHER" id="PTHR30534:SF0">
    <property type="entry name" value="FLAGELLAR MOTOR SWITCH PROTEIN FLIG"/>
    <property type="match status" value="1"/>
</dbReference>
<comment type="similarity">
    <text evidence="3">Belongs to the FliG family.</text>
</comment>
<feature type="domain" description="Flagellar motor switch protein FliG middle" evidence="12">
    <location>
        <begin position="132"/>
        <end position="204"/>
    </location>
</feature>
<dbReference type="PANTHER" id="PTHR30534">
    <property type="entry name" value="FLAGELLAR MOTOR SWITCH PROTEIN FLIG"/>
    <property type="match status" value="1"/>
</dbReference>
<evidence type="ECO:0000313" key="14">
    <source>
        <dbReference type="EMBL" id="ACL65897.1"/>
    </source>
</evidence>
<sequence length="349" mass="36742">MPDLAPAPPSPSPASAPERPGPGAQRAAAVLLGVGPEVAGAVFKLLGEAELRRIALGAKALRARGPKAITEALEQFVTSMETVGGDAAAGDDLLREVAERALGADAARRAFDGVVPPPPPDEVLGPVSQADPEALAMVLQREQPQTVALVLSSLDGPRAVGVMERLPEKLRPDVLRRMATIESVAPEVLREVGQALSSELKAVVAGGMRKVDGKATALEILRRSPPQEQAQVLGEIERDDAQLAGELRGRLFTFGDLVALADRDLQLLLREIDGQRLTVALKGATAELRDRFLQNLSARAAEMLADDLAAMGPVKLASVEAAQQEIAKAAQELAQEGRITIVNPAEKML</sequence>
<keyword evidence="15" id="KW-1185">Reference proteome</keyword>
<keyword evidence="6" id="KW-0145">Chemotaxis</keyword>
<keyword evidence="14" id="KW-0282">Flagellum</keyword>
<evidence type="ECO:0000256" key="5">
    <source>
        <dbReference type="ARBA" id="ARBA00022475"/>
    </source>
</evidence>
<dbReference type="Pfam" id="PF14842">
    <property type="entry name" value="FliG_N"/>
    <property type="match status" value="1"/>
</dbReference>
<reference evidence="14" key="1">
    <citation type="submission" date="2009-01" db="EMBL/GenBank/DDBJ databases">
        <title>Complete sequence of Anaeromyxobacter dehalogenans 2CP-1.</title>
        <authorList>
            <consortium name="US DOE Joint Genome Institute"/>
            <person name="Lucas S."/>
            <person name="Copeland A."/>
            <person name="Lapidus A."/>
            <person name="Glavina del Rio T."/>
            <person name="Dalin E."/>
            <person name="Tice H."/>
            <person name="Bruce D."/>
            <person name="Goodwin L."/>
            <person name="Pitluck S."/>
            <person name="Saunders E."/>
            <person name="Brettin T."/>
            <person name="Detter J.C."/>
            <person name="Han C."/>
            <person name="Larimer F."/>
            <person name="Land M."/>
            <person name="Hauser L."/>
            <person name="Kyrpides N."/>
            <person name="Ovchinnikova G."/>
            <person name="Beliaev A.S."/>
            <person name="Richardson P."/>
        </authorList>
    </citation>
    <scope>NUCLEOTIDE SEQUENCE</scope>
    <source>
        <strain evidence="14">2CP-1</strain>
    </source>
</reference>
<name>B8JCF7_ANAD2</name>
<dbReference type="RefSeq" id="WP_012633686.1">
    <property type="nucleotide sequence ID" value="NC_011891.1"/>
</dbReference>
<keyword evidence="14" id="KW-0966">Cell projection</keyword>
<dbReference type="EMBL" id="CP001359">
    <property type="protein sequence ID" value="ACL65897.1"/>
    <property type="molecule type" value="Genomic_DNA"/>
</dbReference>
<evidence type="ECO:0000259" key="13">
    <source>
        <dbReference type="Pfam" id="PF14842"/>
    </source>
</evidence>
<evidence type="ECO:0000256" key="7">
    <source>
        <dbReference type="ARBA" id="ARBA00022779"/>
    </source>
</evidence>
<dbReference type="AlphaFoldDB" id="B8JCF7"/>
<dbReference type="GO" id="GO:0071973">
    <property type="term" value="P:bacterial-type flagellum-dependent cell motility"/>
    <property type="evidence" value="ECO:0007669"/>
    <property type="project" value="InterPro"/>
</dbReference>
<dbReference type="SUPFAM" id="SSF48029">
    <property type="entry name" value="FliG"/>
    <property type="match status" value="2"/>
</dbReference>
<accession>B8JCF7</accession>
<protein>
    <recommendedName>
        <fullName evidence="4">Flagellar motor switch protein FliG</fullName>
    </recommendedName>
</protein>
<dbReference type="PRINTS" id="PR00954">
    <property type="entry name" value="FLGMOTORFLIG"/>
</dbReference>
<dbReference type="Proteomes" id="UP000007089">
    <property type="component" value="Chromosome"/>
</dbReference>
<dbReference type="InterPro" id="IPR011002">
    <property type="entry name" value="FliG_a-hlx"/>
</dbReference>
<dbReference type="Pfam" id="PF14841">
    <property type="entry name" value="FliG_M"/>
    <property type="match status" value="1"/>
</dbReference>
<dbReference type="GO" id="GO:0006935">
    <property type="term" value="P:chemotaxis"/>
    <property type="evidence" value="ECO:0007669"/>
    <property type="project" value="UniProtKB-KW"/>
</dbReference>
<evidence type="ECO:0000259" key="12">
    <source>
        <dbReference type="Pfam" id="PF14841"/>
    </source>
</evidence>
<dbReference type="GO" id="GO:0003774">
    <property type="term" value="F:cytoskeletal motor activity"/>
    <property type="evidence" value="ECO:0007669"/>
    <property type="project" value="InterPro"/>
</dbReference>
<dbReference type="KEGG" id="acp:A2cp1_2560"/>
<dbReference type="Pfam" id="PF01706">
    <property type="entry name" value="FliG_C"/>
    <property type="match status" value="1"/>
</dbReference>
<evidence type="ECO:0000256" key="6">
    <source>
        <dbReference type="ARBA" id="ARBA00022500"/>
    </source>
</evidence>
<evidence type="ECO:0000256" key="2">
    <source>
        <dbReference type="ARBA" id="ARBA00004413"/>
    </source>
</evidence>
<evidence type="ECO:0000256" key="10">
    <source>
        <dbReference type="SAM" id="MobiDB-lite"/>
    </source>
</evidence>